<evidence type="ECO:0008006" key="3">
    <source>
        <dbReference type="Google" id="ProtNLM"/>
    </source>
</evidence>
<reference evidence="1" key="1">
    <citation type="submission" date="2020-11" db="EMBL/GenBank/DDBJ databases">
        <authorList>
            <consortium name="DOE Joint Genome Institute"/>
            <person name="Ahrendt S."/>
            <person name="Riley R."/>
            <person name="Andreopoulos W."/>
            <person name="Labutti K."/>
            <person name="Pangilinan J."/>
            <person name="Ruiz-Duenas F.J."/>
            <person name="Barrasa J.M."/>
            <person name="Sanchez-Garcia M."/>
            <person name="Camarero S."/>
            <person name="Miyauchi S."/>
            <person name="Serrano A."/>
            <person name="Linde D."/>
            <person name="Babiker R."/>
            <person name="Drula E."/>
            <person name="Ayuso-Fernandez I."/>
            <person name="Pacheco R."/>
            <person name="Padilla G."/>
            <person name="Ferreira P."/>
            <person name="Barriuso J."/>
            <person name="Kellner H."/>
            <person name="Castanera R."/>
            <person name="Alfaro M."/>
            <person name="Ramirez L."/>
            <person name="Pisabarro A.G."/>
            <person name="Kuo A."/>
            <person name="Tritt A."/>
            <person name="Lipzen A."/>
            <person name="He G."/>
            <person name="Yan M."/>
            <person name="Ng V."/>
            <person name="Cullen D."/>
            <person name="Martin F."/>
            <person name="Rosso M.-N."/>
            <person name="Henrissat B."/>
            <person name="Hibbett D."/>
            <person name="Martinez A.T."/>
            <person name="Grigoriev I.V."/>
        </authorList>
    </citation>
    <scope>NUCLEOTIDE SEQUENCE</scope>
    <source>
        <strain evidence="1">AH 40177</strain>
    </source>
</reference>
<dbReference type="OrthoDB" id="3266451at2759"/>
<dbReference type="EMBL" id="JADNRY010000070">
    <property type="protein sequence ID" value="KAF9067701.1"/>
    <property type="molecule type" value="Genomic_DNA"/>
</dbReference>
<protein>
    <recommendedName>
        <fullName evidence="3">F-box domain-containing protein</fullName>
    </recommendedName>
</protein>
<evidence type="ECO:0000313" key="2">
    <source>
        <dbReference type="Proteomes" id="UP000772434"/>
    </source>
</evidence>
<accession>A0A9P5PL79</accession>
<proteinExistence type="predicted"/>
<comment type="caution">
    <text evidence="1">The sequence shown here is derived from an EMBL/GenBank/DDBJ whole genome shotgun (WGS) entry which is preliminary data.</text>
</comment>
<dbReference type="AlphaFoldDB" id="A0A9P5PL79"/>
<dbReference type="Proteomes" id="UP000772434">
    <property type="component" value="Unassembled WGS sequence"/>
</dbReference>
<gene>
    <name evidence="1" type="ORF">BDP27DRAFT_1364751</name>
</gene>
<keyword evidence="2" id="KW-1185">Reference proteome</keyword>
<name>A0A9P5PL79_9AGAR</name>
<organism evidence="1 2">
    <name type="scientific">Rhodocollybia butyracea</name>
    <dbReference type="NCBI Taxonomy" id="206335"/>
    <lineage>
        <taxon>Eukaryota</taxon>
        <taxon>Fungi</taxon>
        <taxon>Dikarya</taxon>
        <taxon>Basidiomycota</taxon>
        <taxon>Agaricomycotina</taxon>
        <taxon>Agaricomycetes</taxon>
        <taxon>Agaricomycetidae</taxon>
        <taxon>Agaricales</taxon>
        <taxon>Marasmiineae</taxon>
        <taxon>Omphalotaceae</taxon>
        <taxon>Rhodocollybia</taxon>
    </lineage>
</organism>
<sequence>MAKYLSQRIEGPIWLEKAEISFLRAKISEAEPEMKNLDADKFDLTLHSRTDELKKLKNILSPIRRVPLDILSEIFVFACCDDSFGGGPDINAVIWYTPLILASVCVAWKTATHDTPKIWSVLYLRLHNARSNDESWVQRWLSRSRGIPLELYLEHRSGGQAHLHLDGARAIVDTILRFCHQIRILDLWGRLEAFVALFCLPSSSFPLLEKLLLCLWGSLDTDPAECKIPHSLPSDKMEFLLGSSALRDLTSLQAGCHQLKKPDLIVDILQRCNNVVVLELHVPLGLQFNPASPILLPSLRSLVISSGGDNMGPLCHISAPFLENLSLSWPSSSDGNLRICVKRWLIFNNTALLQLCSH</sequence>
<evidence type="ECO:0000313" key="1">
    <source>
        <dbReference type="EMBL" id="KAF9067701.1"/>
    </source>
</evidence>